<dbReference type="AlphaFoldDB" id="A0A1G2Q3Z7"/>
<evidence type="ECO:0008006" key="4">
    <source>
        <dbReference type="Google" id="ProtNLM"/>
    </source>
</evidence>
<gene>
    <name evidence="2" type="ORF">A2226_03700</name>
</gene>
<evidence type="ECO:0000256" key="1">
    <source>
        <dbReference type="SAM" id="Phobius"/>
    </source>
</evidence>
<keyword evidence="1" id="KW-0812">Transmembrane</keyword>
<keyword evidence="1" id="KW-1133">Transmembrane helix</keyword>
<comment type="caution">
    <text evidence="2">The sequence shown here is derived from an EMBL/GenBank/DDBJ whole genome shotgun (WGS) entry which is preliminary data.</text>
</comment>
<organism evidence="2 3">
    <name type="scientific">Candidatus Veblenbacteria bacterium RIFOXYA2_FULL_43_9</name>
    <dbReference type="NCBI Taxonomy" id="1802425"/>
    <lineage>
        <taxon>Bacteria</taxon>
        <taxon>Candidatus Vebleniibacteriota</taxon>
    </lineage>
</organism>
<dbReference type="Proteomes" id="UP000178936">
    <property type="component" value="Unassembled WGS sequence"/>
</dbReference>
<evidence type="ECO:0000313" key="3">
    <source>
        <dbReference type="Proteomes" id="UP000178936"/>
    </source>
</evidence>
<proteinExistence type="predicted"/>
<evidence type="ECO:0000313" key="2">
    <source>
        <dbReference type="EMBL" id="OHA55303.1"/>
    </source>
</evidence>
<reference evidence="2 3" key="1">
    <citation type="journal article" date="2016" name="Nat. Commun.">
        <title>Thousands of microbial genomes shed light on interconnected biogeochemical processes in an aquifer system.</title>
        <authorList>
            <person name="Anantharaman K."/>
            <person name="Brown C.T."/>
            <person name="Hug L.A."/>
            <person name="Sharon I."/>
            <person name="Castelle C.J."/>
            <person name="Probst A.J."/>
            <person name="Thomas B.C."/>
            <person name="Singh A."/>
            <person name="Wilkins M.J."/>
            <person name="Karaoz U."/>
            <person name="Brodie E.L."/>
            <person name="Williams K.H."/>
            <person name="Hubbard S.S."/>
            <person name="Banfield J.F."/>
        </authorList>
    </citation>
    <scope>NUCLEOTIDE SEQUENCE [LARGE SCALE GENOMIC DNA]</scope>
</reference>
<accession>A0A1G2Q3Z7</accession>
<name>A0A1G2Q3Z7_9BACT</name>
<dbReference type="EMBL" id="MHTB01000018">
    <property type="protein sequence ID" value="OHA55303.1"/>
    <property type="molecule type" value="Genomic_DNA"/>
</dbReference>
<protein>
    <recommendedName>
        <fullName evidence="4">Thioredoxin-like fold domain-containing protein</fullName>
    </recommendedName>
</protein>
<dbReference type="Gene3D" id="3.40.30.10">
    <property type="entry name" value="Glutaredoxin"/>
    <property type="match status" value="1"/>
</dbReference>
<feature type="transmembrane region" description="Helical" evidence="1">
    <location>
        <begin position="12"/>
        <end position="34"/>
    </location>
</feature>
<sequence length="276" mass="30271">MLNVFYMKRLSNIILIILVGGLIVLAGVRLVALLNNVPEAVARVRDKEEIVRPSRLDVVVVVDGTCQTCTSPKPFLDALQKQQVVFSSIIQIDGTTEDGKHYISSHKLESFPAVIVSGETSRGTELEQFLAQTSVPGDGTFIYSVPAPYHEVVSDKVRGLFRTTYITPVDCSSCYDVTNNAIALQNLGVNVTEDKVLTAESPEAKELIQEYKISYLPTVIIVGDLEVYPAFQNVWPQVGSTEQGGTYVLRDGVKLMGTYYDLQLNQAVTPKPNPSS</sequence>
<keyword evidence="1" id="KW-0472">Membrane</keyword>